<organism evidence="2 3">
    <name type="scientific">Pseudoalteromonas rubra</name>
    <dbReference type="NCBI Taxonomy" id="43658"/>
    <lineage>
        <taxon>Bacteria</taxon>
        <taxon>Pseudomonadati</taxon>
        <taxon>Pseudomonadota</taxon>
        <taxon>Gammaproteobacteria</taxon>
        <taxon>Alteromonadales</taxon>
        <taxon>Pseudoalteromonadaceae</taxon>
        <taxon>Pseudoalteromonas</taxon>
    </lineage>
</organism>
<dbReference type="GO" id="GO:0016020">
    <property type="term" value="C:membrane"/>
    <property type="evidence" value="ECO:0007669"/>
    <property type="project" value="GOC"/>
</dbReference>
<feature type="transmembrane region" description="Helical" evidence="1">
    <location>
        <begin position="21"/>
        <end position="40"/>
    </location>
</feature>
<comment type="caution">
    <text evidence="2">The sequence shown here is derived from an EMBL/GenBank/DDBJ whole genome shotgun (WGS) entry which is preliminary data.</text>
</comment>
<evidence type="ECO:0000313" key="3">
    <source>
        <dbReference type="Proteomes" id="UP000033452"/>
    </source>
</evidence>
<reference evidence="2 3" key="1">
    <citation type="journal article" date="2015" name="BMC Genomics">
        <title>Genome mining reveals unlocked bioactive potential of marine Gram-negative bacteria.</title>
        <authorList>
            <person name="Machado H."/>
            <person name="Sonnenschein E.C."/>
            <person name="Melchiorsen J."/>
            <person name="Gram L."/>
        </authorList>
    </citation>
    <scope>NUCLEOTIDE SEQUENCE [LARGE SCALE GENOMIC DNA]</scope>
    <source>
        <strain evidence="2 3">S2471</strain>
    </source>
</reference>
<feature type="transmembrane region" description="Helical" evidence="1">
    <location>
        <begin position="46"/>
        <end position="68"/>
    </location>
</feature>
<dbReference type="PATRIC" id="fig|43658.5.peg.3291"/>
<evidence type="ECO:0008006" key="4">
    <source>
        <dbReference type="Google" id="ProtNLM"/>
    </source>
</evidence>
<proteinExistence type="predicted"/>
<protein>
    <recommendedName>
        <fullName evidence="4">DUF962 domain-containing protein</fullName>
    </recommendedName>
</protein>
<dbReference type="PANTHER" id="PTHR28026">
    <property type="entry name" value="DUF962 DOMAIN PROTEIN (AFU_ORTHOLOGUE AFUA_8G05310)"/>
    <property type="match status" value="1"/>
</dbReference>
<dbReference type="OrthoDB" id="5515308at2"/>
<dbReference type="Proteomes" id="UP000033452">
    <property type="component" value="Unassembled WGS sequence"/>
</dbReference>
<dbReference type="RefSeq" id="WP_046005907.1">
    <property type="nucleotide sequence ID" value="NZ_JXYA01000038.1"/>
</dbReference>
<keyword evidence="1" id="KW-0472">Membrane</keyword>
<gene>
    <name evidence="2" type="ORF">TW77_15565</name>
</gene>
<evidence type="ECO:0000256" key="1">
    <source>
        <dbReference type="SAM" id="Phobius"/>
    </source>
</evidence>
<sequence>MKSLEQHLINYALYHRDKRNIATHFVGVPLIVFAVVWMTFVPLGAFFQVPVSLSACLILLVSIYYLALSPTLGSWMIAFLLLCQGGAGYAFSAMAQAGVDVVWFYVTGLTLFVVGWVVQFVGHYFEGKKPAFADDLMGLLIGPLFVMMELLNKVGCFKALEQQINNEAGPYRP</sequence>
<name>A0A0F4QJ40_9GAMM</name>
<evidence type="ECO:0000313" key="2">
    <source>
        <dbReference type="EMBL" id="KJZ07339.1"/>
    </source>
</evidence>
<keyword evidence="1" id="KW-1133">Transmembrane helix</keyword>
<dbReference type="EMBL" id="JXYA01000038">
    <property type="protein sequence ID" value="KJZ07339.1"/>
    <property type="molecule type" value="Genomic_DNA"/>
</dbReference>
<accession>A0A0F4QJ40</accession>
<dbReference type="Pfam" id="PF06127">
    <property type="entry name" value="Mpo1-like"/>
    <property type="match status" value="1"/>
</dbReference>
<keyword evidence="3" id="KW-1185">Reference proteome</keyword>
<keyword evidence="1" id="KW-0812">Transmembrane</keyword>
<dbReference type="InterPro" id="IPR009305">
    <property type="entry name" value="Mpo1-like"/>
</dbReference>
<dbReference type="AlphaFoldDB" id="A0A0F4QJ40"/>
<dbReference type="PANTHER" id="PTHR28026:SF9">
    <property type="entry name" value="2-HYDROXY-PALMITIC ACID DIOXYGENASE MPO1"/>
    <property type="match status" value="1"/>
</dbReference>
<dbReference type="GO" id="GO:0046521">
    <property type="term" value="P:sphingoid catabolic process"/>
    <property type="evidence" value="ECO:0007669"/>
    <property type="project" value="TreeGrafter"/>
</dbReference>
<feature type="transmembrane region" description="Helical" evidence="1">
    <location>
        <begin position="75"/>
        <end position="95"/>
    </location>
</feature>
<feature type="transmembrane region" description="Helical" evidence="1">
    <location>
        <begin position="101"/>
        <end position="125"/>
    </location>
</feature>